<dbReference type="NCBIfam" id="TIGR02033">
    <property type="entry name" value="D-hydantoinase"/>
    <property type="match status" value="1"/>
</dbReference>
<dbReference type="InterPro" id="IPR011778">
    <property type="entry name" value="Hydantoinase/dihydroPyrase"/>
</dbReference>
<evidence type="ECO:0000256" key="1">
    <source>
        <dbReference type="ARBA" id="ARBA00001947"/>
    </source>
</evidence>
<dbReference type="FunFam" id="3.20.20.140:FF:000217">
    <property type="entry name" value="Dihydropyrimidinase-related protein 1"/>
    <property type="match status" value="1"/>
</dbReference>
<evidence type="ECO:0000256" key="5">
    <source>
        <dbReference type="ARBA" id="ARBA00022801"/>
    </source>
</evidence>
<keyword evidence="11" id="KW-1185">Reference proteome</keyword>
<dbReference type="CDD" id="cd01314">
    <property type="entry name" value="D-HYD"/>
    <property type="match status" value="1"/>
</dbReference>
<dbReference type="STRING" id="578459.A0A194S8B2"/>
<comment type="catalytic activity">
    <reaction evidence="6">
        <text>5,6-dihydrouracil + H2O = 3-(carbamoylamino)propanoate + H(+)</text>
        <dbReference type="Rhea" id="RHEA:16121"/>
        <dbReference type="ChEBI" id="CHEBI:11892"/>
        <dbReference type="ChEBI" id="CHEBI:15377"/>
        <dbReference type="ChEBI" id="CHEBI:15378"/>
        <dbReference type="ChEBI" id="CHEBI:15901"/>
        <dbReference type="EC" id="3.5.2.2"/>
    </reaction>
</comment>
<comment type="PTM">
    <text evidence="8">Carbamylation allows a single lysine to coordinate two divalent metal cations.</text>
</comment>
<accession>A0A194S8B2</accession>
<sequence length="513" mass="55980">MSLALDFDLVIKNGIVVTASDEVECDVAVKDGKVVLLMANLPVPDGCKVVDADGGYVTPGLVDSHVHIAQSAAKSLGAKSADDWTTATRSAVAGGTTSVIAFAVQNRGESMLKAVDAYHELATGNAVCDYSFHVIVTDPSEEQMHVELPKLVEDGITSVKIYSTYPALQLSDTQIMDCLFAARKYGVTTMIHAENADMITWMTRDLAARGMLAPIHHGTSRPPIVESEATNRVLALSELMDCPVLFVHVSAPDAFKVIRAAQSRLMSVYAETCPHYVLLTADEMRRPNFEGAKACCAPPLRDNPEDRERVWENVVNGCVTVLSSDHAPTKWNDPHGKQLGLTKAPGRPEGDFRAIPNGLPGVETRGPLMWSEGVCRGRMSPSKFVELNCTNAAKLYGCYPAKGTIQPGSDADFVVWRKPSARRTSKVTVDKLHSACDYTPFEGHPVDDWPVLTILRGQVVYDGATNEVVAPKGYGRFLKRGRSTLAGPRNKWLSEWRPQYVEEAEEEKRRAAQ</sequence>
<gene>
    <name evidence="10" type="ORF">RHOBADRAFT_51721</name>
</gene>
<dbReference type="EC" id="3.5.2.2" evidence="7"/>
<dbReference type="AlphaFoldDB" id="A0A194S8B2"/>
<evidence type="ECO:0000259" key="9">
    <source>
        <dbReference type="Pfam" id="PF01979"/>
    </source>
</evidence>
<dbReference type="OMA" id="EYTPFEG"/>
<dbReference type="InterPro" id="IPR032466">
    <property type="entry name" value="Metal_Hydrolase"/>
</dbReference>
<dbReference type="InterPro" id="IPR006680">
    <property type="entry name" value="Amidohydro-rel"/>
</dbReference>
<dbReference type="Gene3D" id="3.20.20.140">
    <property type="entry name" value="Metal-dependent hydrolases"/>
    <property type="match status" value="1"/>
</dbReference>
<evidence type="ECO:0000256" key="7">
    <source>
        <dbReference type="ARBA" id="ARBA00039113"/>
    </source>
</evidence>
<dbReference type="Gene3D" id="2.30.40.10">
    <property type="entry name" value="Urease, subunit C, domain 1"/>
    <property type="match status" value="1"/>
</dbReference>
<protein>
    <recommendedName>
        <fullName evidence="7">dihydropyrimidinase</fullName>
        <ecNumber evidence="7">3.5.2.2</ecNumber>
    </recommendedName>
</protein>
<evidence type="ECO:0000256" key="3">
    <source>
        <dbReference type="ARBA" id="ARBA00022553"/>
    </source>
</evidence>
<dbReference type="Pfam" id="PF01979">
    <property type="entry name" value="Amidohydro_1"/>
    <property type="match status" value="1"/>
</dbReference>
<dbReference type="SUPFAM" id="SSF51556">
    <property type="entry name" value="Metallo-dependent hydrolases"/>
    <property type="match status" value="1"/>
</dbReference>
<reference evidence="10 11" key="1">
    <citation type="journal article" date="2015" name="Front. Microbiol.">
        <title>Genome sequence of the plant growth promoting endophytic yeast Rhodotorula graminis WP1.</title>
        <authorList>
            <person name="Firrincieli A."/>
            <person name="Otillar R."/>
            <person name="Salamov A."/>
            <person name="Schmutz J."/>
            <person name="Khan Z."/>
            <person name="Redman R.S."/>
            <person name="Fleck N.D."/>
            <person name="Lindquist E."/>
            <person name="Grigoriev I.V."/>
            <person name="Doty S.L."/>
        </authorList>
    </citation>
    <scope>NUCLEOTIDE SEQUENCE [LARGE SCALE GENOMIC DNA]</scope>
    <source>
        <strain evidence="10 11">WP1</strain>
    </source>
</reference>
<dbReference type="GeneID" id="28976430"/>
<dbReference type="GO" id="GO:0005737">
    <property type="term" value="C:cytoplasm"/>
    <property type="evidence" value="ECO:0007669"/>
    <property type="project" value="InterPro"/>
</dbReference>
<evidence type="ECO:0000256" key="2">
    <source>
        <dbReference type="ARBA" id="ARBA00008829"/>
    </source>
</evidence>
<evidence type="ECO:0000256" key="8">
    <source>
        <dbReference type="PIRSR" id="PIRSR611778-50"/>
    </source>
</evidence>
<keyword evidence="5" id="KW-0378">Hydrolase</keyword>
<comment type="similarity">
    <text evidence="2">Belongs to the metallo-dependent hydrolases superfamily. Hydantoinase/dihydropyrimidinase family.</text>
</comment>
<dbReference type="GO" id="GO:0046872">
    <property type="term" value="F:metal ion binding"/>
    <property type="evidence" value="ECO:0007669"/>
    <property type="project" value="UniProtKB-KW"/>
</dbReference>
<feature type="modified residue" description="N6-carboxylysine" evidence="8">
    <location>
        <position position="160"/>
    </location>
</feature>
<dbReference type="OrthoDB" id="1924787at2759"/>
<keyword evidence="4" id="KW-0479">Metal-binding</keyword>
<dbReference type="Proteomes" id="UP000053890">
    <property type="component" value="Unassembled WGS sequence"/>
</dbReference>
<feature type="domain" description="Amidohydrolase-related" evidence="9">
    <location>
        <begin position="56"/>
        <end position="460"/>
    </location>
</feature>
<evidence type="ECO:0000313" key="11">
    <source>
        <dbReference type="Proteomes" id="UP000053890"/>
    </source>
</evidence>
<dbReference type="PANTHER" id="PTHR11647:SF1">
    <property type="entry name" value="COLLAPSIN RESPONSE MEDIATOR PROTEIN"/>
    <property type="match status" value="1"/>
</dbReference>
<dbReference type="RefSeq" id="XP_018272769.1">
    <property type="nucleotide sequence ID" value="XM_018415982.1"/>
</dbReference>
<name>A0A194S8B2_RHOGW</name>
<keyword evidence="3" id="KW-0597">Phosphoprotein</keyword>
<dbReference type="PANTHER" id="PTHR11647">
    <property type="entry name" value="HYDRANTOINASE/DIHYDROPYRIMIDINASE FAMILY MEMBER"/>
    <property type="match status" value="1"/>
</dbReference>
<evidence type="ECO:0000313" key="10">
    <source>
        <dbReference type="EMBL" id="KPV76720.1"/>
    </source>
</evidence>
<dbReference type="InterPro" id="IPR050378">
    <property type="entry name" value="Metallo-dep_Hydrolases_sf"/>
</dbReference>
<dbReference type="GO" id="GO:0004157">
    <property type="term" value="F:dihydropyrimidinase activity"/>
    <property type="evidence" value="ECO:0007669"/>
    <property type="project" value="UniProtKB-EC"/>
</dbReference>
<proteinExistence type="inferred from homology"/>
<dbReference type="SUPFAM" id="SSF51338">
    <property type="entry name" value="Composite domain of metallo-dependent hydrolases"/>
    <property type="match status" value="1"/>
</dbReference>
<evidence type="ECO:0000256" key="6">
    <source>
        <dbReference type="ARBA" id="ARBA00036696"/>
    </source>
</evidence>
<comment type="cofactor">
    <cofactor evidence="1">
        <name>Zn(2+)</name>
        <dbReference type="ChEBI" id="CHEBI:29105"/>
    </cofactor>
</comment>
<dbReference type="InterPro" id="IPR011059">
    <property type="entry name" value="Metal-dep_hydrolase_composite"/>
</dbReference>
<evidence type="ECO:0000256" key="4">
    <source>
        <dbReference type="ARBA" id="ARBA00022723"/>
    </source>
</evidence>
<dbReference type="EMBL" id="KQ474075">
    <property type="protein sequence ID" value="KPV76720.1"/>
    <property type="molecule type" value="Genomic_DNA"/>
</dbReference>
<organism evidence="10 11">
    <name type="scientific">Rhodotorula graminis (strain WP1)</name>
    <dbReference type="NCBI Taxonomy" id="578459"/>
    <lineage>
        <taxon>Eukaryota</taxon>
        <taxon>Fungi</taxon>
        <taxon>Dikarya</taxon>
        <taxon>Basidiomycota</taxon>
        <taxon>Pucciniomycotina</taxon>
        <taxon>Microbotryomycetes</taxon>
        <taxon>Sporidiobolales</taxon>
        <taxon>Sporidiobolaceae</taxon>
        <taxon>Rhodotorula</taxon>
    </lineage>
</organism>